<dbReference type="Pfam" id="PF07702">
    <property type="entry name" value="UTRA"/>
    <property type="match status" value="1"/>
</dbReference>
<proteinExistence type="predicted"/>
<dbReference type="FunFam" id="1.10.10.10:FF:000079">
    <property type="entry name" value="GntR family transcriptional regulator"/>
    <property type="match status" value="1"/>
</dbReference>
<dbReference type="InterPro" id="IPR028978">
    <property type="entry name" value="Chorismate_lyase_/UTRA_dom_sf"/>
</dbReference>
<feature type="domain" description="HTH gntR-type" evidence="4">
    <location>
        <begin position="3"/>
        <end position="71"/>
    </location>
</feature>
<keyword evidence="2" id="KW-0238">DNA-binding</keyword>
<evidence type="ECO:0000256" key="2">
    <source>
        <dbReference type="ARBA" id="ARBA00023125"/>
    </source>
</evidence>
<protein>
    <recommendedName>
        <fullName evidence="4">HTH gntR-type domain-containing protein</fullName>
    </recommendedName>
</protein>
<dbReference type="Gene3D" id="3.40.1410.10">
    <property type="entry name" value="Chorismate lyase-like"/>
    <property type="match status" value="1"/>
</dbReference>
<dbReference type="Gene3D" id="1.10.10.10">
    <property type="entry name" value="Winged helix-like DNA-binding domain superfamily/Winged helix DNA-binding domain"/>
    <property type="match status" value="1"/>
</dbReference>
<name>A0A0X8H1Z0_9FIRM</name>
<gene>
    <name evidence="5" type="ORF">AOC36_11545</name>
</gene>
<dbReference type="SMART" id="SM00345">
    <property type="entry name" value="HTH_GNTR"/>
    <property type="match status" value="1"/>
</dbReference>
<dbReference type="PRINTS" id="PR00035">
    <property type="entry name" value="HTHGNTR"/>
</dbReference>
<keyword evidence="6" id="KW-1185">Reference proteome</keyword>
<dbReference type="PROSITE" id="PS50949">
    <property type="entry name" value="HTH_GNTR"/>
    <property type="match status" value="1"/>
</dbReference>
<accession>A0A0X8H1Z0</accession>
<organism evidence="5 6">
    <name type="scientific">Erysipelothrix larvae</name>
    <dbReference type="NCBI Taxonomy" id="1514105"/>
    <lineage>
        <taxon>Bacteria</taxon>
        <taxon>Bacillati</taxon>
        <taxon>Bacillota</taxon>
        <taxon>Erysipelotrichia</taxon>
        <taxon>Erysipelotrichales</taxon>
        <taxon>Erysipelotrichaceae</taxon>
        <taxon>Erysipelothrix</taxon>
    </lineage>
</organism>
<evidence type="ECO:0000256" key="1">
    <source>
        <dbReference type="ARBA" id="ARBA00023015"/>
    </source>
</evidence>
<dbReference type="CDD" id="cd07377">
    <property type="entry name" value="WHTH_GntR"/>
    <property type="match status" value="1"/>
</dbReference>
<reference evidence="5 6" key="1">
    <citation type="submission" date="2015-10" db="EMBL/GenBank/DDBJ databases">
        <title>Erysipelothrix larvae sp. LV19 isolated from the larval gut of the rhinoceros beetle, Trypoxylus dichotomus.</title>
        <authorList>
            <person name="Lim S."/>
            <person name="Kim B.-C."/>
        </authorList>
    </citation>
    <scope>NUCLEOTIDE SEQUENCE [LARGE SCALE GENOMIC DNA]</scope>
    <source>
        <strain evidence="5 6">LV19</strain>
    </source>
</reference>
<dbReference type="EMBL" id="CP013213">
    <property type="protein sequence ID" value="AMC94583.1"/>
    <property type="molecule type" value="Genomic_DNA"/>
</dbReference>
<evidence type="ECO:0000313" key="5">
    <source>
        <dbReference type="EMBL" id="AMC94583.1"/>
    </source>
</evidence>
<dbReference type="SUPFAM" id="SSF64288">
    <property type="entry name" value="Chorismate lyase-like"/>
    <property type="match status" value="1"/>
</dbReference>
<keyword evidence="3" id="KW-0804">Transcription</keyword>
<dbReference type="RefSeq" id="WP_067634484.1">
    <property type="nucleotide sequence ID" value="NZ_CP013213.1"/>
</dbReference>
<dbReference type="InterPro" id="IPR036388">
    <property type="entry name" value="WH-like_DNA-bd_sf"/>
</dbReference>
<evidence type="ECO:0000256" key="3">
    <source>
        <dbReference type="ARBA" id="ARBA00023163"/>
    </source>
</evidence>
<dbReference type="AlphaFoldDB" id="A0A0X8H1Z0"/>
<dbReference type="GO" id="GO:0003677">
    <property type="term" value="F:DNA binding"/>
    <property type="evidence" value="ECO:0007669"/>
    <property type="project" value="UniProtKB-KW"/>
</dbReference>
<dbReference type="STRING" id="1514105.AOC36_11545"/>
<keyword evidence="1" id="KW-0805">Transcription regulation</keyword>
<dbReference type="GO" id="GO:0003700">
    <property type="term" value="F:DNA-binding transcription factor activity"/>
    <property type="evidence" value="ECO:0007669"/>
    <property type="project" value="InterPro"/>
</dbReference>
<evidence type="ECO:0000313" key="6">
    <source>
        <dbReference type="Proteomes" id="UP000063781"/>
    </source>
</evidence>
<dbReference type="KEGG" id="erl:AOC36_11545"/>
<dbReference type="Proteomes" id="UP000063781">
    <property type="component" value="Chromosome"/>
</dbReference>
<dbReference type="InterPro" id="IPR050679">
    <property type="entry name" value="Bact_HTH_transcr_reg"/>
</dbReference>
<sequence>MKKLLYAEIANQIKQDILDGVYPVNSFLPTENELEAMFEVSKITVRKAIEELVGEGFIDKKRGIGTVVVSNRLFNKLSKATSFSSILERNHQLEKKIISLEVDHEIQDASILEAIGSTALCMKRIYYLDQKPYVYFVHYFPCFNEDLETAKRKIEENSLYRWLDAKGHTVMKFEDDFNVEVVSAEIKDVLNVSSVLRRVRSTIDEDGNIIEISRGYYNTEVLPYKVEYEI</sequence>
<dbReference type="InterPro" id="IPR011663">
    <property type="entry name" value="UTRA"/>
</dbReference>
<dbReference type="Pfam" id="PF00392">
    <property type="entry name" value="GntR"/>
    <property type="match status" value="1"/>
</dbReference>
<dbReference type="PANTHER" id="PTHR44846:SF1">
    <property type="entry name" value="MANNOSYL-D-GLYCERATE TRANSPORT_METABOLISM SYSTEM REPRESSOR MNGR-RELATED"/>
    <property type="match status" value="1"/>
</dbReference>
<dbReference type="GO" id="GO:0045892">
    <property type="term" value="P:negative regulation of DNA-templated transcription"/>
    <property type="evidence" value="ECO:0007669"/>
    <property type="project" value="TreeGrafter"/>
</dbReference>
<dbReference type="InterPro" id="IPR036390">
    <property type="entry name" value="WH_DNA-bd_sf"/>
</dbReference>
<dbReference type="OrthoDB" id="457376at2"/>
<dbReference type="SUPFAM" id="SSF46785">
    <property type="entry name" value="Winged helix' DNA-binding domain"/>
    <property type="match status" value="1"/>
</dbReference>
<dbReference type="InterPro" id="IPR000524">
    <property type="entry name" value="Tscrpt_reg_HTH_GntR"/>
</dbReference>
<evidence type="ECO:0000259" key="4">
    <source>
        <dbReference type="PROSITE" id="PS50949"/>
    </source>
</evidence>
<dbReference type="SMART" id="SM00866">
    <property type="entry name" value="UTRA"/>
    <property type="match status" value="1"/>
</dbReference>
<dbReference type="PANTHER" id="PTHR44846">
    <property type="entry name" value="MANNOSYL-D-GLYCERATE TRANSPORT/METABOLISM SYSTEM REPRESSOR MNGR-RELATED"/>
    <property type="match status" value="1"/>
</dbReference>